<dbReference type="Proteomes" id="UP000316270">
    <property type="component" value="Chromosome 4"/>
</dbReference>
<dbReference type="EMBL" id="CP042188">
    <property type="protein sequence ID" value="QDS70232.1"/>
    <property type="molecule type" value="Genomic_DNA"/>
</dbReference>
<feature type="compositionally biased region" description="Basic and acidic residues" evidence="1">
    <location>
        <begin position="112"/>
        <end position="122"/>
    </location>
</feature>
<keyword evidence="3" id="KW-1185">Reference proteome</keyword>
<protein>
    <submittedName>
        <fullName evidence="2">Uncharacterized protein</fullName>
    </submittedName>
</protein>
<evidence type="ECO:0000313" key="3">
    <source>
        <dbReference type="Proteomes" id="UP000316270"/>
    </source>
</evidence>
<dbReference type="STRING" id="50376.A0A517L3R4"/>
<evidence type="ECO:0000256" key="1">
    <source>
        <dbReference type="SAM" id="MobiDB-lite"/>
    </source>
</evidence>
<reference evidence="2 3" key="1">
    <citation type="submission" date="2019-07" db="EMBL/GenBank/DDBJ databases">
        <title>Finished genome of Venturia effusa.</title>
        <authorList>
            <person name="Young C.A."/>
            <person name="Cox M.P."/>
            <person name="Ganley A.R.D."/>
            <person name="David W.J."/>
        </authorList>
    </citation>
    <scope>NUCLEOTIDE SEQUENCE [LARGE SCALE GENOMIC DNA]</scope>
    <source>
        <strain evidence="3">albino</strain>
    </source>
</reference>
<sequence>MAIDWKSPETTDRLLTCIYAWLSETNTTINHQRIAELFGNNATYNAVQGNFRKFKQGIEDVKAAAPLPVAAASKSRVKKMRSSETTATAAAAGVLGGRIAKSTPKKSRAGKNKFETGGKDGV</sequence>
<proteinExistence type="predicted"/>
<dbReference type="OrthoDB" id="4828117at2759"/>
<feature type="region of interest" description="Disordered" evidence="1">
    <location>
        <begin position="99"/>
        <end position="122"/>
    </location>
</feature>
<accession>A0A517L3R4</accession>
<dbReference type="AlphaFoldDB" id="A0A517L3R4"/>
<gene>
    <name evidence="2" type="ORF">FKW77_007145</name>
</gene>
<organism evidence="2 3">
    <name type="scientific">Venturia effusa</name>
    <dbReference type="NCBI Taxonomy" id="50376"/>
    <lineage>
        <taxon>Eukaryota</taxon>
        <taxon>Fungi</taxon>
        <taxon>Dikarya</taxon>
        <taxon>Ascomycota</taxon>
        <taxon>Pezizomycotina</taxon>
        <taxon>Dothideomycetes</taxon>
        <taxon>Pleosporomycetidae</taxon>
        <taxon>Venturiales</taxon>
        <taxon>Venturiaceae</taxon>
        <taxon>Venturia</taxon>
    </lineage>
</organism>
<name>A0A517L3R4_9PEZI</name>
<evidence type="ECO:0000313" key="2">
    <source>
        <dbReference type="EMBL" id="QDS70232.1"/>
    </source>
</evidence>